<dbReference type="Gene3D" id="3.40.50.300">
    <property type="entry name" value="P-loop containing nucleotide triphosphate hydrolases"/>
    <property type="match status" value="1"/>
</dbReference>
<dbReference type="EMBL" id="SRKY01000001">
    <property type="protein sequence ID" value="THH38490.1"/>
    <property type="molecule type" value="Genomic_DNA"/>
</dbReference>
<dbReference type="InterPro" id="IPR017871">
    <property type="entry name" value="ABC_transporter-like_CS"/>
</dbReference>
<keyword evidence="6 8" id="KW-0472">Membrane</keyword>
<protein>
    <submittedName>
        <fullName evidence="11">Type I secretion system permease/ATPase</fullName>
    </submittedName>
</protein>
<sequence length="594" mass="63494">MKHHRSSVFEGQRGVIAAIFIASFFVNILALTAPLYMLQLFSRVMNSGSTSTLAVLTIGAVVALLFFFFFDTIRQKLATRLGTRLEDSLGPIVMNVLVQSASAEDRRGAQPVRDLQVLRRFVAGPVFTALLDAPWSLVFVAIMFLFHPALGWVAIAGISVLFVLGVLSEISARKPNADAERTGRAAHALAEEMVRNADVVRSMGKTPALIDRWQARSVVSMLSSNKVVDRVATFSALARFARLVLQIAILAVGVTLVLRGELNPGVMIAASILLGRAAAPVEQAIAGWSALLSAASARQRLNAILAGIETGKVRIELPEPEGRLSVENATVVVPAQQNPLIFDVTFDLRPGDTMGLIGPSGSGKTTLARSLVGLQPLARGHIRIDDASLEDWPIDQIGAHVGFLPQRVELFDGTIAENIASMDENADAADVVRAAKLAQVHNLILSLPGGYNAQVGMRGELLSAGQRQRIGLARAFFGEKRLIVLDEPNANLDPEGEEALARAVAAASAEGCVVIVVTHRMAILQRMSHAGLMVNGRLTKFGAARDILASATEPMAPHETFENPKVTTLHRPRPSSGKSNEKGDDAQPRSGAST</sequence>
<dbReference type="AlphaFoldDB" id="A0A4S4NQN2"/>
<feature type="transmembrane region" description="Helical" evidence="8">
    <location>
        <begin position="121"/>
        <end position="143"/>
    </location>
</feature>
<dbReference type="Pfam" id="PF00005">
    <property type="entry name" value="ABC_tran"/>
    <property type="match status" value="1"/>
</dbReference>
<feature type="transmembrane region" description="Helical" evidence="8">
    <location>
        <begin position="50"/>
        <end position="70"/>
    </location>
</feature>
<evidence type="ECO:0000313" key="12">
    <source>
        <dbReference type="Proteomes" id="UP000306602"/>
    </source>
</evidence>
<keyword evidence="5 8" id="KW-1133">Transmembrane helix</keyword>
<dbReference type="InterPro" id="IPR003439">
    <property type="entry name" value="ABC_transporter-like_ATP-bd"/>
</dbReference>
<dbReference type="GO" id="GO:0030253">
    <property type="term" value="P:protein secretion by the type I secretion system"/>
    <property type="evidence" value="ECO:0007669"/>
    <property type="project" value="InterPro"/>
</dbReference>
<dbReference type="Gene3D" id="1.20.1560.10">
    <property type="entry name" value="ABC transporter type 1, transmembrane domain"/>
    <property type="match status" value="1"/>
</dbReference>
<feature type="domain" description="ABC transmembrane type-1" evidence="10">
    <location>
        <begin position="17"/>
        <end position="293"/>
    </location>
</feature>
<proteinExistence type="predicted"/>
<dbReference type="SUPFAM" id="SSF90123">
    <property type="entry name" value="ABC transporter transmembrane region"/>
    <property type="match status" value="1"/>
</dbReference>
<feature type="region of interest" description="Disordered" evidence="7">
    <location>
        <begin position="553"/>
        <end position="594"/>
    </location>
</feature>
<evidence type="ECO:0000259" key="9">
    <source>
        <dbReference type="PROSITE" id="PS50893"/>
    </source>
</evidence>
<comment type="subcellular location">
    <subcellularLocation>
        <location evidence="1">Cell membrane</location>
        <topology evidence="1">Multi-pass membrane protein</topology>
    </subcellularLocation>
</comment>
<keyword evidence="3" id="KW-0547">Nucleotide-binding</keyword>
<dbReference type="InterPro" id="IPR003593">
    <property type="entry name" value="AAA+_ATPase"/>
</dbReference>
<name>A0A4S4NQN2_9RHOB</name>
<dbReference type="PANTHER" id="PTHR24221">
    <property type="entry name" value="ATP-BINDING CASSETTE SUB-FAMILY B"/>
    <property type="match status" value="1"/>
</dbReference>
<keyword evidence="12" id="KW-1185">Reference proteome</keyword>
<dbReference type="InterPro" id="IPR011527">
    <property type="entry name" value="ABC1_TM_dom"/>
</dbReference>
<keyword evidence="4" id="KW-0067">ATP-binding</keyword>
<evidence type="ECO:0000256" key="8">
    <source>
        <dbReference type="SAM" id="Phobius"/>
    </source>
</evidence>
<dbReference type="OrthoDB" id="9808328at2"/>
<dbReference type="PANTHER" id="PTHR24221:SF654">
    <property type="entry name" value="ATP-BINDING CASSETTE SUB-FAMILY B MEMBER 6"/>
    <property type="match status" value="1"/>
</dbReference>
<dbReference type="GO" id="GO:0005886">
    <property type="term" value="C:plasma membrane"/>
    <property type="evidence" value="ECO:0007669"/>
    <property type="project" value="UniProtKB-SubCell"/>
</dbReference>
<dbReference type="Pfam" id="PF00664">
    <property type="entry name" value="ABC_membrane"/>
    <property type="match status" value="1"/>
</dbReference>
<evidence type="ECO:0000256" key="7">
    <source>
        <dbReference type="SAM" id="MobiDB-lite"/>
    </source>
</evidence>
<dbReference type="InterPro" id="IPR027417">
    <property type="entry name" value="P-loop_NTPase"/>
</dbReference>
<evidence type="ECO:0000256" key="4">
    <source>
        <dbReference type="ARBA" id="ARBA00022840"/>
    </source>
</evidence>
<feature type="transmembrane region" description="Helical" evidence="8">
    <location>
        <begin position="240"/>
        <end position="258"/>
    </location>
</feature>
<evidence type="ECO:0000256" key="6">
    <source>
        <dbReference type="ARBA" id="ARBA00023136"/>
    </source>
</evidence>
<evidence type="ECO:0000313" key="11">
    <source>
        <dbReference type="EMBL" id="THH38490.1"/>
    </source>
</evidence>
<dbReference type="InterPro" id="IPR036640">
    <property type="entry name" value="ABC1_TM_sf"/>
</dbReference>
<dbReference type="InterPro" id="IPR010128">
    <property type="entry name" value="ATPase_T1SS_PrtD-like"/>
</dbReference>
<dbReference type="GO" id="GO:0034040">
    <property type="term" value="F:ATPase-coupled lipid transmembrane transporter activity"/>
    <property type="evidence" value="ECO:0007669"/>
    <property type="project" value="TreeGrafter"/>
</dbReference>
<dbReference type="SUPFAM" id="SSF52540">
    <property type="entry name" value="P-loop containing nucleoside triphosphate hydrolases"/>
    <property type="match status" value="1"/>
</dbReference>
<feature type="domain" description="ABC transporter" evidence="9">
    <location>
        <begin position="324"/>
        <end position="560"/>
    </location>
</feature>
<dbReference type="RefSeq" id="WP_136461383.1">
    <property type="nucleotide sequence ID" value="NZ_SRKY01000001.1"/>
</dbReference>
<organism evidence="11 12">
    <name type="scientific">Aliishimia ponticola</name>
    <dbReference type="NCBI Taxonomy" id="2499833"/>
    <lineage>
        <taxon>Bacteria</taxon>
        <taxon>Pseudomonadati</taxon>
        <taxon>Pseudomonadota</taxon>
        <taxon>Alphaproteobacteria</taxon>
        <taxon>Rhodobacterales</taxon>
        <taxon>Paracoccaceae</taxon>
        <taxon>Aliishimia</taxon>
    </lineage>
</organism>
<evidence type="ECO:0000256" key="1">
    <source>
        <dbReference type="ARBA" id="ARBA00004651"/>
    </source>
</evidence>
<feature type="transmembrane region" description="Helical" evidence="8">
    <location>
        <begin position="149"/>
        <end position="167"/>
    </location>
</feature>
<dbReference type="SMART" id="SM00382">
    <property type="entry name" value="AAA"/>
    <property type="match status" value="1"/>
</dbReference>
<reference evidence="11 12" key="1">
    <citation type="submission" date="2019-04" db="EMBL/GenBank/DDBJ databases">
        <title>Shimia ponticola sp. nov., isolated from seawater.</title>
        <authorList>
            <person name="Kim Y.-O."/>
            <person name="Yoon J.-H."/>
        </authorList>
    </citation>
    <scope>NUCLEOTIDE SEQUENCE [LARGE SCALE GENOMIC DNA]</scope>
    <source>
        <strain evidence="11 12">MYP11</strain>
    </source>
</reference>
<dbReference type="GO" id="GO:0016887">
    <property type="term" value="F:ATP hydrolysis activity"/>
    <property type="evidence" value="ECO:0007669"/>
    <property type="project" value="InterPro"/>
</dbReference>
<evidence type="ECO:0000256" key="5">
    <source>
        <dbReference type="ARBA" id="ARBA00022989"/>
    </source>
</evidence>
<dbReference type="NCBIfam" id="TIGR01842">
    <property type="entry name" value="type_I_sec_PrtD"/>
    <property type="match status" value="1"/>
</dbReference>
<evidence type="ECO:0000259" key="10">
    <source>
        <dbReference type="PROSITE" id="PS50929"/>
    </source>
</evidence>
<dbReference type="GO" id="GO:0140359">
    <property type="term" value="F:ABC-type transporter activity"/>
    <property type="evidence" value="ECO:0007669"/>
    <property type="project" value="InterPro"/>
</dbReference>
<dbReference type="Proteomes" id="UP000306602">
    <property type="component" value="Unassembled WGS sequence"/>
</dbReference>
<comment type="caution">
    <text evidence="11">The sequence shown here is derived from an EMBL/GenBank/DDBJ whole genome shotgun (WGS) entry which is preliminary data.</text>
</comment>
<dbReference type="PROSITE" id="PS50929">
    <property type="entry name" value="ABC_TM1F"/>
    <property type="match status" value="1"/>
</dbReference>
<gene>
    <name evidence="11" type="ORF">E4Z66_02665</name>
</gene>
<dbReference type="InterPro" id="IPR039421">
    <property type="entry name" value="Type_1_exporter"/>
</dbReference>
<dbReference type="GO" id="GO:0030256">
    <property type="term" value="C:type I protein secretion system complex"/>
    <property type="evidence" value="ECO:0007669"/>
    <property type="project" value="InterPro"/>
</dbReference>
<dbReference type="PROSITE" id="PS00211">
    <property type="entry name" value="ABC_TRANSPORTER_1"/>
    <property type="match status" value="1"/>
</dbReference>
<evidence type="ECO:0000256" key="3">
    <source>
        <dbReference type="ARBA" id="ARBA00022741"/>
    </source>
</evidence>
<dbReference type="GO" id="GO:0005524">
    <property type="term" value="F:ATP binding"/>
    <property type="evidence" value="ECO:0007669"/>
    <property type="project" value="UniProtKB-KW"/>
</dbReference>
<keyword evidence="2 8" id="KW-0812">Transmembrane</keyword>
<accession>A0A4S4NQN2</accession>
<feature type="transmembrane region" description="Helical" evidence="8">
    <location>
        <begin position="15"/>
        <end position="38"/>
    </location>
</feature>
<dbReference type="PROSITE" id="PS50893">
    <property type="entry name" value="ABC_TRANSPORTER_2"/>
    <property type="match status" value="1"/>
</dbReference>
<evidence type="ECO:0000256" key="2">
    <source>
        <dbReference type="ARBA" id="ARBA00022692"/>
    </source>
</evidence>